<name>A0ABP1I2K3_9EUKA</name>
<sequence length="600" mass="70228">MDNIKIVTGQDLLDALRRYMKHVDALVECIQSQIYDNTDIFTEVFDMFLFIVKEITIKYSTTSKRFMTSVFQIIDVILQSTKFQAFSSENNNYIKFVQSFMDSLQVQLTILNKKPSDPRIVEIQEIATQISLNICEFQHRQTPVSNTYNSKSMSLRLNIKERIIEDQLSKAFNFANYETVSQTYEQVIQQIKTSNNSILTGQILGEYILSQAINSYNFEIFNVLGLSSIKKFINKSYIESLIGLNSVLLYHTPRLFTNSPLHMAEYVAIVLNMFLQVVVQNKTKQLNTEQIACIFDLININVEKQQKEIRKQISLFCFKNFKVIVQFLIYHKQDCPKYVCDRFFDLSLQMLLKLSESTFMVLVKFFNCKSLNLALITRLQKTTEYQHLDLRPLLECQFPIYVSLFSFKDQQIQNLNLRLIERFIQESSKSTIETKYLHSILELFQIDLRLIFQKPPRIPITELTTEQIQNCLYLMDEEQLSPQELTRIANLIKPPFENYYLYFILNPKIAEKVLFINASQINDLNKREIHNLYYWLSANQSIQSQELVKEILGGGVEAQMYPMLINAQIAGKRAFEETLDLSENPIFKGAVLECRKLFRQ</sequence>
<comment type="caution">
    <text evidence="1">The sequence shown here is derived from an EMBL/GenBank/DDBJ whole genome shotgun (WGS) entry which is preliminary data.</text>
</comment>
<proteinExistence type="predicted"/>
<accession>A0ABP1I2K3</accession>
<organism evidence="1 2">
    <name type="scientific">Hexamita inflata</name>
    <dbReference type="NCBI Taxonomy" id="28002"/>
    <lineage>
        <taxon>Eukaryota</taxon>
        <taxon>Metamonada</taxon>
        <taxon>Diplomonadida</taxon>
        <taxon>Hexamitidae</taxon>
        <taxon>Hexamitinae</taxon>
        <taxon>Hexamita</taxon>
    </lineage>
</organism>
<protein>
    <submittedName>
        <fullName evidence="1">Hypothetical_protein</fullName>
    </submittedName>
</protein>
<reference evidence="1 2" key="1">
    <citation type="submission" date="2024-07" db="EMBL/GenBank/DDBJ databases">
        <authorList>
            <person name="Akdeniz Z."/>
        </authorList>
    </citation>
    <scope>NUCLEOTIDE SEQUENCE [LARGE SCALE GENOMIC DNA]</scope>
</reference>
<dbReference type="Proteomes" id="UP001642409">
    <property type="component" value="Unassembled WGS sequence"/>
</dbReference>
<gene>
    <name evidence="1" type="ORF">HINF_LOCUS19429</name>
</gene>
<evidence type="ECO:0000313" key="1">
    <source>
        <dbReference type="EMBL" id="CAL6005503.1"/>
    </source>
</evidence>
<keyword evidence="2" id="KW-1185">Reference proteome</keyword>
<dbReference type="EMBL" id="CAXDID020000051">
    <property type="protein sequence ID" value="CAL6005503.1"/>
    <property type="molecule type" value="Genomic_DNA"/>
</dbReference>
<evidence type="ECO:0000313" key="2">
    <source>
        <dbReference type="Proteomes" id="UP001642409"/>
    </source>
</evidence>